<keyword evidence="3" id="KW-1185">Reference proteome</keyword>
<sequence length="433" mass="45696">MPHQRSQSSMNAETKPETTTPASSPISAPRRPPPSRIPSFAPSVPSTPMLSPALSLRSTGSASPSKPTDGKVPTPAPTKPLPPKVPVPNTPVKKPAPASPVKPSPPATPKPAPPVFKEEPVTREVPVDHPLTTSPPPSPEKLSALPSPLKTTAPSTPVKSPRSPLSPAALAPAALSPPHTPGSSIELDVLGEKCLSLISEVFIDEPKFKDKATQTPTKRSQRSRVKEYSETDELMADIDARDSSLLTFFAEQGAHPPETRAPTPAVTPRTSTTFMDPAITGVDPTSAPVTPSGKNAPYGVISSMWREMRRSLSTSGAPMSAKGTPPRPSKEAAGDVESPRAIPEDQVAPDSDAHAEGGITDGPGPERTTTPFSPSDRFDELAELLEPHFEGKTNGEEKHRQATRALDELMSLAHPTMVRDVMDALHSRARGGA</sequence>
<proteinExistence type="predicted"/>
<name>A0ABR3PWF1_9TREE</name>
<feature type="compositionally biased region" description="Low complexity" evidence="1">
    <location>
        <begin position="260"/>
        <end position="273"/>
    </location>
</feature>
<reference evidence="2 3" key="1">
    <citation type="submission" date="2023-08" db="EMBL/GenBank/DDBJ databases">
        <title>Annotated Genome Sequence of Vanrija albida AlHP1.</title>
        <authorList>
            <person name="Herzog R."/>
        </authorList>
    </citation>
    <scope>NUCLEOTIDE SEQUENCE [LARGE SCALE GENOMIC DNA]</scope>
    <source>
        <strain evidence="2 3">AlHP1</strain>
    </source>
</reference>
<protein>
    <recommendedName>
        <fullName evidence="4">Ribosome assembly protein 3</fullName>
    </recommendedName>
</protein>
<feature type="compositionally biased region" description="Polar residues" evidence="1">
    <location>
        <begin position="56"/>
        <end position="66"/>
    </location>
</feature>
<feature type="compositionally biased region" description="Pro residues" evidence="1">
    <location>
        <begin position="74"/>
        <end position="89"/>
    </location>
</feature>
<feature type="region of interest" description="Disordered" evidence="1">
    <location>
        <begin position="1"/>
        <end position="185"/>
    </location>
</feature>
<dbReference type="RefSeq" id="XP_069206406.1">
    <property type="nucleotide sequence ID" value="XM_069356565.1"/>
</dbReference>
<dbReference type="EMBL" id="JBBXJM010000006">
    <property type="protein sequence ID" value="KAL1406462.1"/>
    <property type="molecule type" value="Genomic_DNA"/>
</dbReference>
<feature type="compositionally biased region" description="Polar residues" evidence="1">
    <location>
        <begin position="149"/>
        <end position="158"/>
    </location>
</feature>
<feature type="compositionally biased region" description="Basic and acidic residues" evidence="1">
    <location>
        <begin position="116"/>
        <end position="127"/>
    </location>
</feature>
<feature type="compositionally biased region" description="Polar residues" evidence="1">
    <location>
        <begin position="1"/>
        <end position="20"/>
    </location>
</feature>
<feature type="compositionally biased region" description="Low complexity" evidence="1">
    <location>
        <begin position="163"/>
        <end position="177"/>
    </location>
</feature>
<dbReference type="Proteomes" id="UP001565368">
    <property type="component" value="Unassembled WGS sequence"/>
</dbReference>
<dbReference type="GeneID" id="95989204"/>
<comment type="caution">
    <text evidence="2">The sequence shown here is derived from an EMBL/GenBank/DDBJ whole genome shotgun (WGS) entry which is preliminary data.</text>
</comment>
<evidence type="ECO:0000313" key="2">
    <source>
        <dbReference type="EMBL" id="KAL1406462.1"/>
    </source>
</evidence>
<evidence type="ECO:0000313" key="3">
    <source>
        <dbReference type="Proteomes" id="UP001565368"/>
    </source>
</evidence>
<gene>
    <name evidence="2" type="ORF">Q8F55_008161</name>
</gene>
<feature type="region of interest" description="Disordered" evidence="1">
    <location>
        <begin position="206"/>
        <end position="230"/>
    </location>
</feature>
<evidence type="ECO:0008006" key="4">
    <source>
        <dbReference type="Google" id="ProtNLM"/>
    </source>
</evidence>
<feature type="region of interest" description="Disordered" evidence="1">
    <location>
        <begin position="252"/>
        <end position="376"/>
    </location>
</feature>
<accession>A0ABR3PWF1</accession>
<feature type="compositionally biased region" description="Pro residues" evidence="1">
    <location>
        <begin position="97"/>
        <end position="114"/>
    </location>
</feature>
<evidence type="ECO:0000256" key="1">
    <source>
        <dbReference type="SAM" id="MobiDB-lite"/>
    </source>
</evidence>
<organism evidence="2 3">
    <name type="scientific">Vanrija albida</name>
    <dbReference type="NCBI Taxonomy" id="181172"/>
    <lineage>
        <taxon>Eukaryota</taxon>
        <taxon>Fungi</taxon>
        <taxon>Dikarya</taxon>
        <taxon>Basidiomycota</taxon>
        <taxon>Agaricomycotina</taxon>
        <taxon>Tremellomycetes</taxon>
        <taxon>Trichosporonales</taxon>
        <taxon>Trichosporonaceae</taxon>
        <taxon>Vanrija</taxon>
    </lineage>
</organism>